<dbReference type="InterPro" id="IPR004107">
    <property type="entry name" value="Integrase_SAM-like_N"/>
</dbReference>
<dbReference type="PANTHER" id="PTHR30349:SF64">
    <property type="entry name" value="PROPHAGE INTEGRASE INTD-RELATED"/>
    <property type="match status" value="1"/>
</dbReference>
<proteinExistence type="inferred from homology"/>
<keyword evidence="9" id="KW-1185">Reference proteome</keyword>
<organism evidence="8 9">
    <name type="scientific">Deinococcus reticulitermitis</name>
    <dbReference type="NCBI Taxonomy" id="856736"/>
    <lineage>
        <taxon>Bacteria</taxon>
        <taxon>Thermotogati</taxon>
        <taxon>Deinococcota</taxon>
        <taxon>Deinococci</taxon>
        <taxon>Deinococcales</taxon>
        <taxon>Deinococcaceae</taxon>
        <taxon>Deinococcus</taxon>
    </lineage>
</organism>
<sequence>MPRKAKRGNGRGTVYFEKKNGKWRWQYVIEGERLSGYCATKTQAERELAKVVADRERGLIKRPDQLTVADAVGEWLEARRRELKPKTLAGYEHLISKHLKPRLGSIRLQDLSVRDVARFQEALEDDGYATSTIKHLRVILNGTLDRAVMHEVLARNPMDRLGYKGRPGEKRAVWTPEEAAAFVRVTREDYGTAALVFALMTGMRRGEVLGLKWDDLDLTKGTLRINRSLVTVNGAATVSTPKTESSKRLLSLSPDTLAFLKEHRNRQVNLALSKAGDWRETGHVFTTSCGEAWHPDSVRTLMHKACRKAGIPVITIHGLRHTHTSLMARRGIPVEVISKRLGHAKISTTMDVYRHLYEDELQSGAVDLLELTA</sequence>
<evidence type="ECO:0000313" key="8">
    <source>
        <dbReference type="EMBL" id="SEJ91393.1"/>
    </source>
</evidence>
<feature type="domain" description="Core-binding (CB)" evidence="7">
    <location>
        <begin position="66"/>
        <end position="148"/>
    </location>
</feature>
<dbReference type="GO" id="GO:0015074">
    <property type="term" value="P:DNA integration"/>
    <property type="evidence" value="ECO:0007669"/>
    <property type="project" value="UniProtKB-KW"/>
</dbReference>
<protein>
    <submittedName>
        <fullName evidence="8">Site-specific recombinase XerD</fullName>
    </submittedName>
</protein>
<dbReference type="EMBL" id="FNZA01000035">
    <property type="protein sequence ID" value="SEJ91393.1"/>
    <property type="molecule type" value="Genomic_DNA"/>
</dbReference>
<dbReference type="PROSITE" id="PS51898">
    <property type="entry name" value="TYR_RECOMBINASE"/>
    <property type="match status" value="1"/>
</dbReference>
<keyword evidence="4" id="KW-0233">DNA recombination</keyword>
<dbReference type="InterPro" id="IPR011010">
    <property type="entry name" value="DNA_brk_join_enz"/>
</dbReference>
<name>A0A1H7CNQ2_9DEIO</name>
<evidence type="ECO:0000259" key="7">
    <source>
        <dbReference type="PROSITE" id="PS51900"/>
    </source>
</evidence>
<dbReference type="GO" id="GO:0006310">
    <property type="term" value="P:DNA recombination"/>
    <property type="evidence" value="ECO:0007669"/>
    <property type="project" value="UniProtKB-KW"/>
</dbReference>
<dbReference type="GO" id="GO:0003677">
    <property type="term" value="F:DNA binding"/>
    <property type="evidence" value="ECO:0007669"/>
    <property type="project" value="UniProtKB-UniRule"/>
</dbReference>
<dbReference type="OrthoDB" id="73608at2"/>
<dbReference type="PANTHER" id="PTHR30349">
    <property type="entry name" value="PHAGE INTEGRASE-RELATED"/>
    <property type="match status" value="1"/>
</dbReference>
<dbReference type="AlphaFoldDB" id="A0A1H7CNQ2"/>
<dbReference type="PROSITE" id="PS51900">
    <property type="entry name" value="CB"/>
    <property type="match status" value="1"/>
</dbReference>
<evidence type="ECO:0000256" key="2">
    <source>
        <dbReference type="ARBA" id="ARBA00022908"/>
    </source>
</evidence>
<evidence type="ECO:0000313" key="9">
    <source>
        <dbReference type="Proteomes" id="UP000199223"/>
    </source>
</evidence>
<evidence type="ECO:0000256" key="3">
    <source>
        <dbReference type="ARBA" id="ARBA00023125"/>
    </source>
</evidence>
<reference evidence="9" key="1">
    <citation type="submission" date="2016-10" db="EMBL/GenBank/DDBJ databases">
        <authorList>
            <person name="Varghese N."/>
            <person name="Submissions S."/>
        </authorList>
    </citation>
    <scope>NUCLEOTIDE SEQUENCE [LARGE SCALE GENOMIC DNA]</scope>
    <source>
        <strain evidence="9">CGMCC 1.10218</strain>
    </source>
</reference>
<dbReference type="InterPro" id="IPR010998">
    <property type="entry name" value="Integrase_recombinase_N"/>
</dbReference>
<evidence type="ECO:0000256" key="1">
    <source>
        <dbReference type="ARBA" id="ARBA00008857"/>
    </source>
</evidence>
<keyword evidence="2" id="KW-0229">DNA integration</keyword>
<dbReference type="InterPro" id="IPR013762">
    <property type="entry name" value="Integrase-like_cat_sf"/>
</dbReference>
<dbReference type="Gene3D" id="1.10.150.130">
    <property type="match status" value="1"/>
</dbReference>
<dbReference type="SUPFAM" id="SSF56349">
    <property type="entry name" value="DNA breaking-rejoining enzymes"/>
    <property type="match status" value="1"/>
</dbReference>
<dbReference type="Gene3D" id="1.10.443.10">
    <property type="entry name" value="Intergrase catalytic core"/>
    <property type="match status" value="1"/>
</dbReference>
<dbReference type="InterPro" id="IPR050090">
    <property type="entry name" value="Tyrosine_recombinase_XerCD"/>
</dbReference>
<dbReference type="InterPro" id="IPR044068">
    <property type="entry name" value="CB"/>
</dbReference>
<dbReference type="InterPro" id="IPR002104">
    <property type="entry name" value="Integrase_catalytic"/>
</dbReference>
<gene>
    <name evidence="8" type="ORF">SAMN04488058_13511</name>
</gene>
<accession>A0A1H7CNQ2</accession>
<evidence type="ECO:0000256" key="5">
    <source>
        <dbReference type="PROSITE-ProRule" id="PRU01248"/>
    </source>
</evidence>
<dbReference type="RefSeq" id="WP_092265805.1">
    <property type="nucleotide sequence ID" value="NZ_FNZA01000035.1"/>
</dbReference>
<dbReference type="STRING" id="856736.SAMN04488058_13511"/>
<comment type="similarity">
    <text evidence="1">Belongs to the 'phage' integrase family.</text>
</comment>
<dbReference type="CDD" id="cd01189">
    <property type="entry name" value="INT_ICEBs1_C_like"/>
    <property type="match status" value="1"/>
</dbReference>
<dbReference type="Pfam" id="PF14659">
    <property type="entry name" value="Phage_int_SAM_3"/>
    <property type="match status" value="1"/>
</dbReference>
<feature type="domain" description="Tyr recombinase" evidence="6">
    <location>
        <begin position="169"/>
        <end position="366"/>
    </location>
</feature>
<dbReference type="Pfam" id="PF00589">
    <property type="entry name" value="Phage_integrase"/>
    <property type="match status" value="1"/>
</dbReference>
<keyword evidence="3 5" id="KW-0238">DNA-binding</keyword>
<evidence type="ECO:0000256" key="4">
    <source>
        <dbReference type="ARBA" id="ARBA00023172"/>
    </source>
</evidence>
<evidence type="ECO:0000259" key="6">
    <source>
        <dbReference type="PROSITE" id="PS51898"/>
    </source>
</evidence>
<dbReference type="Proteomes" id="UP000199223">
    <property type="component" value="Unassembled WGS sequence"/>
</dbReference>